<dbReference type="InterPro" id="IPR019594">
    <property type="entry name" value="Glu/Gly-bd"/>
</dbReference>
<reference evidence="21" key="1">
    <citation type="submission" date="2025-08" db="UniProtKB">
        <authorList>
            <consortium name="RefSeq"/>
        </authorList>
    </citation>
    <scope>IDENTIFICATION</scope>
    <source>
        <tissue evidence="21">Tentacle</tissue>
    </source>
</reference>
<dbReference type="InterPro" id="IPR028082">
    <property type="entry name" value="Peripla_BP_I"/>
</dbReference>
<evidence type="ECO:0000256" key="1">
    <source>
        <dbReference type="ARBA" id="ARBA00004651"/>
    </source>
</evidence>
<keyword evidence="5 16" id="KW-1133">Transmembrane helix</keyword>
<dbReference type="InterPro" id="IPR001508">
    <property type="entry name" value="Iono_Glu_rcpt_met"/>
</dbReference>
<evidence type="ECO:0000259" key="18">
    <source>
        <dbReference type="SMART" id="SM00079"/>
    </source>
</evidence>
<keyword evidence="11" id="KW-1071">Ligand-gated ion channel</keyword>
<evidence type="ECO:0000256" key="5">
    <source>
        <dbReference type="ARBA" id="ARBA00022989"/>
    </source>
</evidence>
<keyword evidence="20" id="KW-1185">Reference proteome</keyword>
<evidence type="ECO:0000259" key="19">
    <source>
        <dbReference type="SMART" id="SM00918"/>
    </source>
</evidence>
<feature type="chain" id="PRO_5028230137" evidence="17">
    <location>
        <begin position="28"/>
        <end position="880"/>
    </location>
</feature>
<proteinExistence type="predicted"/>
<keyword evidence="8 16" id="KW-0472">Membrane</keyword>
<evidence type="ECO:0000256" key="10">
    <source>
        <dbReference type="ARBA" id="ARBA00023180"/>
    </source>
</evidence>
<feature type="domain" description="Ionotropic glutamate receptor L-glutamate and glycine-binding" evidence="19">
    <location>
        <begin position="425"/>
        <end position="487"/>
    </location>
</feature>
<feature type="signal peptide" evidence="17">
    <location>
        <begin position="1"/>
        <end position="27"/>
    </location>
</feature>
<feature type="disulfide bond" evidence="15">
    <location>
        <begin position="728"/>
        <end position="781"/>
    </location>
</feature>
<dbReference type="Proteomes" id="UP000515163">
    <property type="component" value="Unplaced"/>
</dbReference>
<feature type="transmembrane region" description="Helical" evidence="16">
    <location>
        <begin position="799"/>
        <end position="823"/>
    </location>
</feature>
<feature type="binding site" evidence="13">
    <location>
        <position position="498"/>
    </location>
    <ligand>
        <name>L-glutamate</name>
        <dbReference type="ChEBI" id="CHEBI:29985"/>
    </ligand>
</feature>
<dbReference type="Gene3D" id="3.40.50.2300">
    <property type="match status" value="2"/>
</dbReference>
<dbReference type="GO" id="GO:0005886">
    <property type="term" value="C:plasma membrane"/>
    <property type="evidence" value="ECO:0007669"/>
    <property type="project" value="UniProtKB-SubCell"/>
</dbReference>
<feature type="site" description="Crucial to convey clamshell closure to channel opening" evidence="14">
    <location>
        <position position="644"/>
    </location>
</feature>
<dbReference type="GO" id="GO:0015276">
    <property type="term" value="F:ligand-gated monoatomic ion channel activity"/>
    <property type="evidence" value="ECO:0007669"/>
    <property type="project" value="InterPro"/>
</dbReference>
<keyword evidence="6" id="KW-0175">Coiled coil</keyword>
<feature type="binding site" evidence="13">
    <location>
        <position position="669"/>
    </location>
    <ligand>
        <name>L-glutamate</name>
        <dbReference type="ChEBI" id="CHEBI:29985"/>
    </ligand>
</feature>
<accession>A0A6P8IV68</accession>
<evidence type="ECO:0000256" key="9">
    <source>
        <dbReference type="ARBA" id="ARBA00023170"/>
    </source>
</evidence>
<dbReference type="SMART" id="SM00079">
    <property type="entry name" value="PBPe"/>
    <property type="match status" value="1"/>
</dbReference>
<keyword evidence="15" id="KW-1015">Disulfide bond</keyword>
<dbReference type="AlphaFoldDB" id="A0A6P8IV68"/>
<sequence>MRKALSRSSLQWTFFLVFILYVSSSFAIPKIPFNVGILLDKTWNTTNVSFSSVNLQPVILSTHGLGFEEIVTQGCHKFSAKKIVSLIGPEGGLVGGVGQTIAQHFSIPYIGLGMRVNKMHDKHVNLSPTISAQAEAIIGLAIEFGSPCIGIFMSSQDPAGISHEIRKKANSLTLKFNINEVMVGRSVQEYDFLAISREALVMNRSGYCIVVLECGKSMATFIQQVTDSLGIPLGKFLWVTFDDKNLTPQDDVKNVPVGILWMRLSYNWIDLVTDGLRLVDKTLQSQQWTLNSSTVNTSCLQPVTSWIDSKLFFRKMIEQSFVGKTGALSLSSQGQRQTVPYDILRMSINPQGQKFWEEVGSASSTSVHLSSNFWTKNFSHPASNLIRMTTIEDDPVIIVSKGVLKDSEDCTLSQLCIRFERVKIPGTNKTQIQRLRKCCIGYAIDILEHLKKDLGFNVELYFVEDGFYGGYDPKTKTWNGLINELIQGKADMTLTTLTINEVRSRVIDYSNAFLYGETKIMLGQGKKTVNVIEMGFLAPFDTNLWLVSLLAINVTLVVVWLIERFSPYGHFNTHKGRLKYIFDASACMSFIWSSVFKLQLDSVNPRSVSARTTSAVFAFAMLILISTYTANLAASLVTTESQKVSEIRDKKFTDKSSGFKFATLKHSSTEMVFSHSSDPEMRRIYQNMKPYQVLTYAEATQKLNSGELDAFIDDSPFIDLTASKQPDCSFKIVGHAITMHGYGFAFPKNSKWTTPISQLMLKYERRDYFRHLRKKWFTGVCDNSKEAQSKAYRMEFQHFSGLFLVSSIAFVICFALLIVEVFLNRCRRKILTTYNLKQSPNSVRELTGTNLAVIRLSVEALTDNVKAADRRSSTSTTMTI</sequence>
<evidence type="ECO:0000256" key="4">
    <source>
        <dbReference type="ARBA" id="ARBA00022692"/>
    </source>
</evidence>
<dbReference type="FunFam" id="3.40.190.10:FF:000078">
    <property type="entry name" value="glutamate receptor ionotropic, NMDA 3B"/>
    <property type="match status" value="1"/>
</dbReference>
<keyword evidence="7" id="KW-0406">Ion transport</keyword>
<evidence type="ECO:0000256" key="6">
    <source>
        <dbReference type="ARBA" id="ARBA00023054"/>
    </source>
</evidence>
<evidence type="ECO:0000256" key="13">
    <source>
        <dbReference type="PIRSR" id="PIRSR601508-1"/>
    </source>
</evidence>
<comment type="subcellular location">
    <subcellularLocation>
        <location evidence="1">Cell membrane</location>
        <topology evidence="1">Multi-pass membrane protein</topology>
    </subcellularLocation>
</comment>
<dbReference type="GO" id="GO:0043226">
    <property type="term" value="C:organelle"/>
    <property type="evidence" value="ECO:0007669"/>
    <property type="project" value="UniProtKB-ARBA"/>
</dbReference>
<dbReference type="RefSeq" id="XP_031570969.1">
    <property type="nucleotide sequence ID" value="XM_031715109.1"/>
</dbReference>
<evidence type="ECO:0000256" key="17">
    <source>
        <dbReference type="SAM" id="SignalP"/>
    </source>
</evidence>
<keyword evidence="3" id="KW-1003">Cell membrane</keyword>
<keyword evidence="9" id="KW-0675">Receptor</keyword>
<evidence type="ECO:0000256" key="12">
    <source>
        <dbReference type="ARBA" id="ARBA00023303"/>
    </source>
</evidence>
<feature type="domain" description="Ionotropic glutamate receptor C-terminal" evidence="18">
    <location>
        <begin position="421"/>
        <end position="779"/>
    </location>
</feature>
<keyword evidence="2" id="KW-0813">Transport</keyword>
<feature type="binding site" evidence="13">
    <location>
        <position position="668"/>
    </location>
    <ligand>
        <name>L-glutamate</name>
        <dbReference type="ChEBI" id="CHEBI:29985"/>
    </ligand>
</feature>
<feature type="transmembrane region" description="Helical" evidence="16">
    <location>
        <begin position="616"/>
        <end position="638"/>
    </location>
</feature>
<dbReference type="InterPro" id="IPR015683">
    <property type="entry name" value="Ionotropic_Glu_rcpt"/>
</dbReference>
<evidence type="ECO:0000256" key="14">
    <source>
        <dbReference type="PIRSR" id="PIRSR601508-2"/>
    </source>
</evidence>
<evidence type="ECO:0000256" key="3">
    <source>
        <dbReference type="ARBA" id="ARBA00022475"/>
    </source>
</evidence>
<dbReference type="PANTHER" id="PTHR18966">
    <property type="entry name" value="IONOTROPIC GLUTAMATE RECEPTOR"/>
    <property type="match status" value="1"/>
</dbReference>
<evidence type="ECO:0000256" key="16">
    <source>
        <dbReference type="SAM" id="Phobius"/>
    </source>
</evidence>
<dbReference type="SUPFAM" id="SSF53822">
    <property type="entry name" value="Periplasmic binding protein-like I"/>
    <property type="match status" value="1"/>
</dbReference>
<feature type="binding site" evidence="13">
    <location>
        <position position="714"/>
    </location>
    <ligand>
        <name>L-glutamate</name>
        <dbReference type="ChEBI" id="CHEBI:29985"/>
    </ligand>
</feature>
<dbReference type="KEGG" id="aten:116305245"/>
<feature type="site" description="Interaction with the cone snail toxin Con-ikot-ikot" evidence="14">
    <location>
        <position position="762"/>
    </location>
</feature>
<dbReference type="OrthoDB" id="5960518at2759"/>
<protein>
    <submittedName>
        <fullName evidence="21">Glutamate receptor ionotropic, NMDA 3A-like</fullName>
    </submittedName>
</protein>
<dbReference type="SMART" id="SM00918">
    <property type="entry name" value="Lig_chan-Glu_bd"/>
    <property type="match status" value="1"/>
</dbReference>
<evidence type="ECO:0000256" key="8">
    <source>
        <dbReference type="ARBA" id="ARBA00023136"/>
    </source>
</evidence>
<keyword evidence="17" id="KW-0732">Signal</keyword>
<evidence type="ECO:0000256" key="15">
    <source>
        <dbReference type="PIRSR" id="PIRSR601508-3"/>
    </source>
</evidence>
<feature type="binding site" evidence="13">
    <location>
        <position position="503"/>
    </location>
    <ligand>
        <name>L-glutamate</name>
        <dbReference type="ChEBI" id="CHEBI:29985"/>
    </ligand>
</feature>
<dbReference type="SUPFAM" id="SSF53850">
    <property type="entry name" value="Periplasmic binding protein-like II"/>
    <property type="match status" value="1"/>
</dbReference>
<dbReference type="Pfam" id="PF00060">
    <property type="entry name" value="Lig_chan"/>
    <property type="match status" value="1"/>
</dbReference>
<dbReference type="Pfam" id="PF10613">
    <property type="entry name" value="Lig_chan-Glu_bd"/>
    <property type="match status" value="1"/>
</dbReference>
<evidence type="ECO:0000256" key="2">
    <source>
        <dbReference type="ARBA" id="ARBA00022448"/>
    </source>
</evidence>
<evidence type="ECO:0000256" key="7">
    <source>
        <dbReference type="ARBA" id="ARBA00023065"/>
    </source>
</evidence>
<gene>
    <name evidence="21" type="primary">LOC116305245</name>
</gene>
<dbReference type="PRINTS" id="PR00177">
    <property type="entry name" value="NMDARECEPTOR"/>
</dbReference>
<keyword evidence="10" id="KW-0325">Glycoprotein</keyword>
<keyword evidence="4 16" id="KW-0812">Transmembrane</keyword>
<dbReference type="GeneID" id="116305245"/>
<dbReference type="GO" id="GO:0038023">
    <property type="term" value="F:signaling receptor activity"/>
    <property type="evidence" value="ECO:0007669"/>
    <property type="project" value="InterPro"/>
</dbReference>
<dbReference type="InterPro" id="IPR001320">
    <property type="entry name" value="Iontro_rcpt_C"/>
</dbReference>
<dbReference type="InParanoid" id="A0A6P8IV68"/>
<evidence type="ECO:0000313" key="20">
    <source>
        <dbReference type="Proteomes" id="UP000515163"/>
    </source>
</evidence>
<keyword evidence="12" id="KW-0407">Ion channel</keyword>
<name>A0A6P8IV68_ACTTE</name>
<evidence type="ECO:0000256" key="11">
    <source>
        <dbReference type="ARBA" id="ARBA00023286"/>
    </source>
</evidence>
<feature type="transmembrane region" description="Helical" evidence="16">
    <location>
        <begin position="544"/>
        <end position="566"/>
    </location>
</feature>
<evidence type="ECO:0000313" key="21">
    <source>
        <dbReference type="RefSeq" id="XP_031570969.1"/>
    </source>
</evidence>
<dbReference type="Gene3D" id="3.40.190.10">
    <property type="entry name" value="Periplasmic binding protein-like II"/>
    <property type="match status" value="2"/>
</dbReference>
<organism evidence="20 21">
    <name type="scientific">Actinia tenebrosa</name>
    <name type="common">Australian red waratah sea anemone</name>
    <dbReference type="NCBI Taxonomy" id="6105"/>
    <lineage>
        <taxon>Eukaryota</taxon>
        <taxon>Metazoa</taxon>
        <taxon>Cnidaria</taxon>
        <taxon>Anthozoa</taxon>
        <taxon>Hexacorallia</taxon>
        <taxon>Actiniaria</taxon>
        <taxon>Actiniidae</taxon>
        <taxon>Actinia</taxon>
    </lineage>
</organism>